<comment type="caution">
    <text evidence="2">The sequence shown here is derived from an EMBL/GenBank/DDBJ whole genome shotgun (WGS) entry which is preliminary data.</text>
</comment>
<sequence length="314" mass="31797">MIARLLRLVAANGRLVLVAGLVCGVAFPGLAAAMKPYLPEIVAGLLFIAAFRIGPREAAGKLRDLGSGAGIVGLYQLLLPLGLALGFLFLGISAPLAAGLVLMAAAPSISGSPNLTLLAGSDPAPALRLLLMGTAAVPLTVVPVFWATPALGDAGVVAAAALRLLILIVGAGAAAFVLRRLILKTPTPEALQVVDGISALALAVAVIGLMAAVGPALREEPLRLVGTLAFAFAANFGLQIAAFVVLGALGVSRERVAFSIVAGNRNIALFLTALPAAITDPLLLFIGCYQIPMYLTPLILGRLYAGAKADGPRA</sequence>
<organism evidence="2 3">
    <name type="scientific">Rhodobium orientis</name>
    <dbReference type="NCBI Taxonomy" id="34017"/>
    <lineage>
        <taxon>Bacteria</taxon>
        <taxon>Pseudomonadati</taxon>
        <taxon>Pseudomonadota</taxon>
        <taxon>Alphaproteobacteria</taxon>
        <taxon>Hyphomicrobiales</taxon>
        <taxon>Rhodobiaceae</taxon>
        <taxon>Rhodobium</taxon>
    </lineage>
</organism>
<feature type="transmembrane region" description="Helical" evidence="1">
    <location>
        <begin position="256"/>
        <end position="278"/>
    </location>
</feature>
<keyword evidence="1" id="KW-0472">Membrane</keyword>
<feature type="transmembrane region" description="Helical" evidence="1">
    <location>
        <begin position="129"/>
        <end position="148"/>
    </location>
</feature>
<feature type="transmembrane region" description="Helical" evidence="1">
    <location>
        <begin position="190"/>
        <end position="212"/>
    </location>
</feature>
<accession>A0A327JUM2</accession>
<evidence type="ECO:0000313" key="2">
    <source>
        <dbReference type="EMBL" id="RAI29194.1"/>
    </source>
</evidence>
<keyword evidence="3" id="KW-1185">Reference proteome</keyword>
<protein>
    <recommendedName>
        <fullName evidence="4">Na+-dependent transporter</fullName>
    </recommendedName>
</protein>
<feature type="transmembrane region" description="Helical" evidence="1">
    <location>
        <begin position="37"/>
        <end position="53"/>
    </location>
</feature>
<keyword evidence="1" id="KW-1133">Transmembrane helix</keyword>
<reference evidence="2 3" key="1">
    <citation type="submission" date="2017-07" db="EMBL/GenBank/DDBJ databases">
        <title>Draft Genome Sequences of Select Purple Nonsulfur Bacteria.</title>
        <authorList>
            <person name="Lasarre B."/>
            <person name="Mckinlay J.B."/>
        </authorList>
    </citation>
    <scope>NUCLEOTIDE SEQUENCE [LARGE SCALE GENOMIC DNA]</scope>
    <source>
        <strain evidence="2 3">DSM 11290</strain>
    </source>
</reference>
<dbReference type="RefSeq" id="WP_111433051.1">
    <property type="nucleotide sequence ID" value="NZ_JACIGG010000005.1"/>
</dbReference>
<evidence type="ECO:0000313" key="3">
    <source>
        <dbReference type="Proteomes" id="UP000249299"/>
    </source>
</evidence>
<name>A0A327JUM2_9HYPH</name>
<evidence type="ECO:0008006" key="4">
    <source>
        <dbReference type="Google" id="ProtNLM"/>
    </source>
</evidence>
<feature type="transmembrane region" description="Helical" evidence="1">
    <location>
        <begin position="12"/>
        <end position="31"/>
    </location>
</feature>
<feature type="transmembrane region" description="Helical" evidence="1">
    <location>
        <begin position="284"/>
        <end position="305"/>
    </location>
</feature>
<dbReference type="OrthoDB" id="8477735at2"/>
<feature type="transmembrane region" description="Helical" evidence="1">
    <location>
        <begin position="96"/>
        <end position="117"/>
    </location>
</feature>
<feature type="transmembrane region" description="Helical" evidence="1">
    <location>
        <begin position="224"/>
        <end position="249"/>
    </location>
</feature>
<keyword evidence="1" id="KW-0812">Transmembrane</keyword>
<dbReference type="Proteomes" id="UP000249299">
    <property type="component" value="Unassembled WGS sequence"/>
</dbReference>
<dbReference type="EMBL" id="NPEV01000005">
    <property type="protein sequence ID" value="RAI29194.1"/>
    <property type="molecule type" value="Genomic_DNA"/>
</dbReference>
<evidence type="ECO:0000256" key="1">
    <source>
        <dbReference type="SAM" id="Phobius"/>
    </source>
</evidence>
<dbReference type="Gene3D" id="1.20.1530.20">
    <property type="match status" value="1"/>
</dbReference>
<dbReference type="AlphaFoldDB" id="A0A327JUM2"/>
<proteinExistence type="predicted"/>
<dbReference type="InterPro" id="IPR038770">
    <property type="entry name" value="Na+/solute_symporter_sf"/>
</dbReference>
<gene>
    <name evidence="2" type="ORF">CH339_04330</name>
</gene>
<feature type="transmembrane region" description="Helical" evidence="1">
    <location>
        <begin position="154"/>
        <end position="178"/>
    </location>
</feature>
<feature type="transmembrane region" description="Helical" evidence="1">
    <location>
        <begin position="65"/>
        <end position="90"/>
    </location>
</feature>